<accession>A5YSN3</accession>
<dbReference type="GO" id="GO:0009435">
    <property type="term" value="P:NAD+ biosynthetic process"/>
    <property type="evidence" value="ECO:0007669"/>
    <property type="project" value="InterPro"/>
</dbReference>
<feature type="domain" description="Quinolinate phosphoribosyl transferase C-terminal" evidence="2">
    <location>
        <begin position="151"/>
        <end position="338"/>
    </location>
</feature>
<dbReference type="SUPFAM" id="SSF54675">
    <property type="entry name" value="Nicotinate/Quinolinate PRTase N-terminal domain-like"/>
    <property type="match status" value="1"/>
</dbReference>
<keyword evidence="4" id="KW-0328">Glycosyltransferase</keyword>
<evidence type="ECO:0000259" key="2">
    <source>
        <dbReference type="Pfam" id="PF01729"/>
    </source>
</evidence>
<dbReference type="InterPro" id="IPR037128">
    <property type="entry name" value="Quinolinate_PRibosylTase_N_sf"/>
</dbReference>
<dbReference type="InterPro" id="IPR002638">
    <property type="entry name" value="Quinolinate_PRibosylTrfase_C"/>
</dbReference>
<dbReference type="SUPFAM" id="SSF51690">
    <property type="entry name" value="Nicotinate/Quinolinate PRTase C-terminal domain-like"/>
    <property type="match status" value="1"/>
</dbReference>
<dbReference type="NCBIfam" id="NF006415">
    <property type="entry name" value="PRK08662.1"/>
    <property type="match status" value="1"/>
</dbReference>
<dbReference type="InterPro" id="IPR053190">
    <property type="entry name" value="NAPRTase-like"/>
</dbReference>
<dbReference type="GO" id="GO:0004514">
    <property type="term" value="F:nicotinate-nucleotide diphosphorylase (carboxylating) activity"/>
    <property type="evidence" value="ECO:0007669"/>
    <property type="project" value="InterPro"/>
</dbReference>
<sequence>MRCYQIEYLLWRRSTVSDPDRGADDQAFPALIALLAESYSMDDRKYDVLTESEIDDGQATAAYFLRTETILDHIDENPTVTAELSAPEGWHLLAGLKDAARLLEGLPVNVYAPPEGTPISGGPILRIEGPYRMFARYESSLLGFLAHASGIASAAWRVRAAARDRTVLSFGTRRQHPALGAMIERSALIGGADGIGNVAGGEVIGVEAGGTMPHALVVALGSPESAWTAYDEALEESVPRVLLCDTFGDEADEVARAADCLEDRLEGVRLDTTSSRRGDMRAIIEDVRWELQQRETDDIDILVSGGIGVRDVHRLRDVADGFGVGGAIADADPIDFSLNLVAVEGEPRAKRGVRSGAKTVYRDGYDDQVVAVGETASGEKLLSPLIHDGEKVRTFDITAAADRAREAIPTLRNRGVFDTGGDK</sequence>
<reference evidence="4" key="1">
    <citation type="journal article" date="2007" name="ISME J.">
        <title>Genomic plasticity in prokaryotes: the case of the square haloarchaeon.</title>
        <authorList>
            <person name="Cuadros-Orellana S."/>
            <person name="Martin-Cuadrado A.B."/>
            <person name="Legault B."/>
            <person name="D'Auria G."/>
            <person name="Zhaxybayeva O."/>
            <person name="Papke R.T."/>
            <person name="Rodriguez-Valera F."/>
        </authorList>
    </citation>
    <scope>NUCLEOTIDE SEQUENCE</scope>
</reference>
<dbReference type="Pfam" id="PF02749">
    <property type="entry name" value="QRPTase_N"/>
    <property type="match status" value="1"/>
</dbReference>
<name>A5YSN3_9EURY</name>
<feature type="domain" description="Quinolinate phosphoribosyl transferase N-terminal" evidence="3">
    <location>
        <begin position="63"/>
        <end position="149"/>
    </location>
</feature>
<dbReference type="PANTHER" id="PTHR43202:SF1">
    <property type="entry name" value="NICOTINATE PHOSPHORIBOSYLTRANSFERASE"/>
    <property type="match status" value="1"/>
</dbReference>
<dbReference type="InterPro" id="IPR036068">
    <property type="entry name" value="Nicotinate_pribotase-like_C"/>
</dbReference>
<dbReference type="Gene3D" id="3.90.1170.20">
    <property type="entry name" value="Quinolinate phosphoribosyl transferase, N-terminal domain"/>
    <property type="match status" value="1"/>
</dbReference>
<evidence type="ECO:0000313" key="4">
    <source>
        <dbReference type="EMBL" id="ABQ75990.1"/>
    </source>
</evidence>
<dbReference type="EMBL" id="EF583994">
    <property type="protein sequence ID" value="ABQ75990.1"/>
    <property type="molecule type" value="Genomic_DNA"/>
</dbReference>
<dbReference type="PANTHER" id="PTHR43202">
    <property type="entry name" value="NICOTINATE-NUCLEOTIDE PYROPHOSPHORYLASE"/>
    <property type="match status" value="1"/>
</dbReference>
<evidence type="ECO:0000259" key="3">
    <source>
        <dbReference type="Pfam" id="PF02749"/>
    </source>
</evidence>
<dbReference type="InterPro" id="IPR013785">
    <property type="entry name" value="Aldolase_TIM"/>
</dbReference>
<organism evidence="4">
    <name type="scientific">uncultured haloarchaeon</name>
    <dbReference type="NCBI Taxonomy" id="160804"/>
    <lineage>
        <taxon>Archaea</taxon>
        <taxon>Methanobacteriati</taxon>
        <taxon>Methanobacteriota</taxon>
        <taxon>Stenosarchaea group</taxon>
        <taxon>Halobacteria</taxon>
        <taxon>Halobacteriales</taxon>
        <taxon>Halobacteriaceae</taxon>
        <taxon>environmental samples</taxon>
    </lineage>
</organism>
<keyword evidence="1 4" id="KW-0808">Transferase</keyword>
<proteinExistence type="predicted"/>
<dbReference type="InterPro" id="IPR022412">
    <property type="entry name" value="Quinolinate_PRibosylTrfase_N"/>
</dbReference>
<protein>
    <submittedName>
        <fullName evidence="4">Nicotinate phosphoribosyltransferase</fullName>
    </submittedName>
</protein>
<evidence type="ECO:0000256" key="1">
    <source>
        <dbReference type="ARBA" id="ARBA00022679"/>
    </source>
</evidence>
<dbReference type="Pfam" id="PF01729">
    <property type="entry name" value="QRPTase_C"/>
    <property type="match status" value="1"/>
</dbReference>
<dbReference type="Gene3D" id="3.20.20.70">
    <property type="entry name" value="Aldolase class I"/>
    <property type="match status" value="1"/>
</dbReference>
<dbReference type="AlphaFoldDB" id="A5YSN3"/>